<reference evidence="1" key="1">
    <citation type="submission" date="2023-10" db="EMBL/GenBank/DDBJ databases">
        <authorList>
            <person name="Guldener U."/>
        </authorList>
    </citation>
    <scope>NUCLEOTIDE SEQUENCE</scope>
    <source>
        <strain evidence="1">Mp4</strain>
    </source>
</reference>
<name>A0AAJ5C758_9BASI</name>
<evidence type="ECO:0000313" key="2">
    <source>
        <dbReference type="Proteomes" id="UP001294444"/>
    </source>
</evidence>
<organism evidence="1 2">
    <name type="scientific">Melanopsichium pennsylvanicum</name>
    <dbReference type="NCBI Taxonomy" id="63383"/>
    <lineage>
        <taxon>Eukaryota</taxon>
        <taxon>Fungi</taxon>
        <taxon>Dikarya</taxon>
        <taxon>Basidiomycota</taxon>
        <taxon>Ustilaginomycotina</taxon>
        <taxon>Ustilaginomycetes</taxon>
        <taxon>Ustilaginales</taxon>
        <taxon>Ustilaginaceae</taxon>
        <taxon>Melanopsichium</taxon>
    </lineage>
</organism>
<keyword evidence="2" id="KW-1185">Reference proteome</keyword>
<dbReference type="EMBL" id="OAPG01000015">
    <property type="protein sequence ID" value="SNX86581.1"/>
    <property type="molecule type" value="Genomic_DNA"/>
</dbReference>
<sequence>MLSKLSPTNATDTRQTQSRLSIVFGTFDAVRNGSLLLAQYQAKTISVRLFGCVREYQATCTFGAVLQNVYGVWERQSTLRSGMLIDGTVDFEI</sequence>
<protein>
    <submittedName>
        <fullName evidence="1">Uncharacterized protein</fullName>
    </submittedName>
</protein>
<accession>A0AAJ5C758</accession>
<dbReference type="AlphaFoldDB" id="A0AAJ5C758"/>
<dbReference type="Proteomes" id="UP001294444">
    <property type="component" value="Unassembled WGS sequence"/>
</dbReference>
<evidence type="ECO:0000313" key="1">
    <source>
        <dbReference type="EMBL" id="SNX86581.1"/>
    </source>
</evidence>
<gene>
    <name evidence="1" type="ORF">MEPE_05290</name>
</gene>
<proteinExistence type="predicted"/>
<comment type="caution">
    <text evidence="1">The sequence shown here is derived from an EMBL/GenBank/DDBJ whole genome shotgun (WGS) entry which is preliminary data.</text>
</comment>